<accession>A0A0J6IET4</accession>
<protein>
    <recommendedName>
        <fullName evidence="4">ABC transporter substrate-binding protein</fullName>
    </recommendedName>
</protein>
<accession>A0A0J6LTW0</accession>
<gene>
    <name evidence="2" type="ORF">TU86_13725</name>
</gene>
<dbReference type="PATRIC" id="fig|1608994.3.peg.3399"/>
<dbReference type="AlphaFoldDB" id="A0A0J6IET4"/>
<dbReference type="Proteomes" id="UP000036325">
    <property type="component" value="Unassembled WGS sequence"/>
</dbReference>
<feature type="chain" id="PRO_5030008619" description="ABC transporter substrate-binding protein" evidence="1">
    <location>
        <begin position="22"/>
        <end position="68"/>
    </location>
</feature>
<comment type="caution">
    <text evidence="2">The sequence shown here is derived from an EMBL/GenBank/DDBJ whole genome shotgun (WGS) entry which is preliminary data.</text>
</comment>
<dbReference type="OrthoDB" id="9757546at2"/>
<name>A0A0J6IET4_9PSED</name>
<proteinExistence type="predicted"/>
<dbReference type="STRING" id="1608994.TU86_13725"/>
<feature type="signal peptide" evidence="1">
    <location>
        <begin position="1"/>
        <end position="21"/>
    </location>
</feature>
<sequence length="68" mass="7416">MRRCSLPLFLTSALLCASVAAQPHEVKMLTCGATRSMLHESSYLQIAPTLPKLALDRLSAAFEQQVAQ</sequence>
<keyword evidence="1" id="KW-0732">Signal</keyword>
<evidence type="ECO:0000313" key="3">
    <source>
        <dbReference type="Proteomes" id="UP000036325"/>
    </source>
</evidence>
<evidence type="ECO:0008006" key="4">
    <source>
        <dbReference type="Google" id="ProtNLM"/>
    </source>
</evidence>
<reference evidence="2 3" key="1">
    <citation type="submission" date="2015-02" db="EMBL/GenBank/DDBJ databases">
        <title>Pseudomonas helleri sp. nov. and Pseudomonas weihenstephanensis sp. nov., isolated from raw cows milk.</title>
        <authorList>
            <person name="von Neubeck M."/>
            <person name="Huptas C."/>
            <person name="Wenning M."/>
            <person name="Scherer S."/>
        </authorList>
    </citation>
    <scope>NUCLEOTIDE SEQUENCE [LARGE SCALE GENOMIC DNA]</scope>
    <source>
        <strain evidence="2 3">DSM 29166</strain>
    </source>
</reference>
<dbReference type="EMBL" id="JYLF01000005">
    <property type="protein sequence ID" value="KMN13140.1"/>
    <property type="molecule type" value="Genomic_DNA"/>
</dbReference>
<evidence type="ECO:0000256" key="1">
    <source>
        <dbReference type="SAM" id="SignalP"/>
    </source>
</evidence>
<dbReference type="RefSeq" id="WP_048364866.1">
    <property type="nucleotide sequence ID" value="NZ_JYLF01000005.1"/>
</dbReference>
<organism evidence="2 3">
    <name type="scientific">Pseudomonas weihenstephanensis</name>
    <dbReference type="NCBI Taxonomy" id="1608994"/>
    <lineage>
        <taxon>Bacteria</taxon>
        <taxon>Pseudomonadati</taxon>
        <taxon>Pseudomonadota</taxon>
        <taxon>Gammaproteobacteria</taxon>
        <taxon>Pseudomonadales</taxon>
        <taxon>Pseudomonadaceae</taxon>
        <taxon>Pseudomonas</taxon>
    </lineage>
</organism>
<evidence type="ECO:0000313" key="2">
    <source>
        <dbReference type="EMBL" id="KMN13140.1"/>
    </source>
</evidence>